<reference evidence="1 2" key="1">
    <citation type="submission" date="2018-03" db="EMBL/GenBank/DDBJ databases">
        <title>Draft Genome Sequences of the Obligatory Marine Myxobacteria Enhygromyxa salina SWB005.</title>
        <authorList>
            <person name="Poehlein A."/>
            <person name="Moghaddam J.A."/>
            <person name="Harms H."/>
            <person name="Alanjari M."/>
            <person name="Koenig G.M."/>
            <person name="Daniel R."/>
            <person name="Schaeberle T.F."/>
        </authorList>
    </citation>
    <scope>NUCLEOTIDE SEQUENCE [LARGE SCALE GENOMIC DNA]</scope>
    <source>
        <strain evidence="1 2">SWB005</strain>
    </source>
</reference>
<dbReference type="Proteomes" id="UP000237968">
    <property type="component" value="Unassembled WGS sequence"/>
</dbReference>
<evidence type="ECO:0000313" key="2">
    <source>
        <dbReference type="Proteomes" id="UP000237968"/>
    </source>
</evidence>
<comment type="caution">
    <text evidence="1">The sequence shown here is derived from an EMBL/GenBank/DDBJ whole genome shotgun (WGS) entry which is preliminary data.</text>
</comment>
<proteinExistence type="predicted"/>
<protein>
    <submittedName>
        <fullName evidence="1">Uncharacterized protein</fullName>
    </submittedName>
</protein>
<organism evidence="1 2">
    <name type="scientific">Enhygromyxa salina</name>
    <dbReference type="NCBI Taxonomy" id="215803"/>
    <lineage>
        <taxon>Bacteria</taxon>
        <taxon>Pseudomonadati</taxon>
        <taxon>Myxococcota</taxon>
        <taxon>Polyangia</taxon>
        <taxon>Nannocystales</taxon>
        <taxon>Nannocystaceae</taxon>
        <taxon>Enhygromyxa</taxon>
    </lineage>
</organism>
<gene>
    <name evidence="1" type="ORF">ENSA5_25420</name>
</gene>
<evidence type="ECO:0000313" key="1">
    <source>
        <dbReference type="EMBL" id="PRQ02207.1"/>
    </source>
</evidence>
<keyword evidence="2" id="KW-1185">Reference proteome</keyword>
<dbReference type="EMBL" id="PVNK01000126">
    <property type="protein sequence ID" value="PRQ02207.1"/>
    <property type="molecule type" value="Genomic_DNA"/>
</dbReference>
<dbReference type="AlphaFoldDB" id="A0A2S9YAR7"/>
<sequence length="1139" mass="127295">MSTKKKRRTKPKRARKVATTNLARQYARFANSGQHQACFGHGPLRKNRTLSEQFLRLVRKPEQLHPSPFPNTCQDFGSPPLHDEPDLASELTWASEMCLAFSARLRGFMSQQRQFEKSLLLGELQEAHLILDNISTIYGTSLWAIEAELLLRGTQGNCAPEELGDIMKQASGNKYATLVTSAIAIRAQRETSASAFYRMMVETPGKAGPPSPEAFAASSAWWFRVAPSLLGTSSKDELAEYLNYESSLPIIDIFQTLRATVEQLALHDRASEIHPQFASTAKKLAEAFDVPWLENIRISRSWSPPPKSLDNIDSKLSDACSNYAHHKFAESFALCKEAALSDPRNGFAIHLAARAALHTYDDLDQIDFGPPGSLLHEAFRDTFEFFARKPDDISATPLFLDWSLTYCNLDFGKSMDPEQWVVSPAYRIARYQTDHNGDLECASLCEMLLSLPTREPPPPPLSPERAAGSASLIYARQLSAQGKADAAISEFQRTINEAPCIVDRADAFAQMIELLAHTNDWKNCAVAISRAYATNPAFLVGCDLRPIAALAHRVRFHGPPDGLESIAEWPVAVNIANQVSETEEPYTTYVAYDEFLESQDCSRPSELANRLSAAKRLDHAVILFLRDVCTKDIMDSSYVFESLSQIEDERISICRFLAAHGDSDLANKMDAEISEIIRERLVRQTIREAGSSKIHVNTEGVRAQLPEALEQALSHITLYSKLVLASDPIDSAILHDLLRHFVSFFLGRLFDQLVWSEQHGLDSNLSIRIRHGTLEGQLRGFFEKFSLITMRGNSTKEDSAQYAENIYWRERIASFLSPEDVQMVMEALQQLSSDVDSVITELRDEWFHINRKVKPLGKFAASVLPDETQQLFDFLLSNPTAISQETVYDEGVRIFWSKVGRSCTRIADSLRHEIHRRLEDVLEELRSAIDSFPTPIVRDMLASIENCRAGLRPELETIASWLEVPIQNSRQGIVSLDVVVQACINSMRRAERLDPTLVLNAENIMISGHHSSNLYHAISIIVDNAIQHGDGSLLEVHTENRAPGWSAVRVRNGVSEERANSLSKSINVLADRAKLQGATDLIRREGGSGFYKLGRILRHDLGLGDSYSVDVTLEAPRVVSVEISLHNAILGHTHDNTNN</sequence>
<name>A0A2S9YAR7_9BACT</name>
<accession>A0A2S9YAR7</accession>